<evidence type="ECO:0000313" key="4">
    <source>
        <dbReference type="Proteomes" id="UP000536262"/>
    </source>
</evidence>
<accession>A0A7X0FBE5</accession>
<evidence type="ECO:0000256" key="2">
    <source>
        <dbReference type="SAM" id="SignalP"/>
    </source>
</evidence>
<organism evidence="3 4">
    <name type="scientific">Aminobacter aganoensis</name>
    <dbReference type="NCBI Taxonomy" id="83264"/>
    <lineage>
        <taxon>Bacteria</taxon>
        <taxon>Pseudomonadati</taxon>
        <taxon>Pseudomonadota</taxon>
        <taxon>Alphaproteobacteria</taxon>
        <taxon>Hyphomicrobiales</taxon>
        <taxon>Phyllobacteriaceae</taxon>
        <taxon>Aminobacter</taxon>
    </lineage>
</organism>
<feature type="signal peptide" evidence="2">
    <location>
        <begin position="1"/>
        <end position="28"/>
    </location>
</feature>
<gene>
    <name evidence="3" type="ORF">GGR00_004384</name>
</gene>
<feature type="chain" id="PRO_5030948462" description="DUF2946 domain-containing protein" evidence="2">
    <location>
        <begin position="29"/>
        <end position="126"/>
    </location>
</feature>
<feature type="region of interest" description="Disordered" evidence="1">
    <location>
        <begin position="106"/>
        <end position="126"/>
    </location>
</feature>
<keyword evidence="2" id="KW-0732">Signal</keyword>
<comment type="caution">
    <text evidence="3">The sequence shown here is derived from an EMBL/GenBank/DDBJ whole genome shotgun (WGS) entry which is preliminary data.</text>
</comment>
<evidence type="ECO:0000256" key="1">
    <source>
        <dbReference type="SAM" id="MobiDB-lite"/>
    </source>
</evidence>
<proteinExistence type="predicted"/>
<sequence>MVVFRRQGWGFGVALAAALMLVMQTATAALAIGQGTPPLDIFGNPLCITSATDHTAPAKSDHPSLPECCTLGCNMFSVGSAMPSEGVALPVTLPFHLASGLVPARLDPPTAAKHDPGSPRAPPPAA</sequence>
<dbReference type="Proteomes" id="UP000536262">
    <property type="component" value="Unassembled WGS sequence"/>
</dbReference>
<evidence type="ECO:0000313" key="3">
    <source>
        <dbReference type="EMBL" id="MBB6356572.1"/>
    </source>
</evidence>
<protein>
    <recommendedName>
        <fullName evidence="5">DUF2946 domain-containing protein</fullName>
    </recommendedName>
</protein>
<keyword evidence="4" id="KW-1185">Reference proteome</keyword>
<dbReference type="RefSeq" id="WP_055972794.1">
    <property type="nucleotide sequence ID" value="NZ_BAABEG010000001.1"/>
</dbReference>
<evidence type="ECO:0008006" key="5">
    <source>
        <dbReference type="Google" id="ProtNLM"/>
    </source>
</evidence>
<reference evidence="3 4" key="1">
    <citation type="submission" date="2020-08" db="EMBL/GenBank/DDBJ databases">
        <title>Genomic Encyclopedia of Type Strains, Phase IV (KMG-IV): sequencing the most valuable type-strain genomes for metagenomic binning, comparative biology and taxonomic classification.</title>
        <authorList>
            <person name="Goeker M."/>
        </authorList>
    </citation>
    <scope>NUCLEOTIDE SEQUENCE [LARGE SCALE GENOMIC DNA]</scope>
    <source>
        <strain evidence="3 4">DSM 7051</strain>
    </source>
</reference>
<name>A0A7X0FBE5_9HYPH</name>
<dbReference type="EMBL" id="JACHOU010000015">
    <property type="protein sequence ID" value="MBB6356572.1"/>
    <property type="molecule type" value="Genomic_DNA"/>
</dbReference>
<dbReference type="AlphaFoldDB" id="A0A7X0FBE5"/>